<dbReference type="EMBL" id="JAOQJL010000046">
    <property type="protein sequence ID" value="MCU6766973.1"/>
    <property type="molecule type" value="Genomic_DNA"/>
</dbReference>
<dbReference type="PANTHER" id="PTHR12829">
    <property type="entry name" value="N6-ADENOSINE-METHYLTRANSFERASE"/>
    <property type="match status" value="1"/>
</dbReference>
<comment type="caution">
    <text evidence="5">The sequence shown here is derived from an EMBL/GenBank/DDBJ whole genome shotgun (WGS) entry which is preliminary data.</text>
</comment>
<dbReference type="Pfam" id="PF05063">
    <property type="entry name" value="MT-A70"/>
    <property type="match status" value="1"/>
</dbReference>
<evidence type="ECO:0000256" key="3">
    <source>
        <dbReference type="ARBA" id="ARBA00022691"/>
    </source>
</evidence>
<dbReference type="InterPro" id="IPR002052">
    <property type="entry name" value="DNA_methylase_N6_adenine_CS"/>
</dbReference>
<gene>
    <name evidence="5" type="ORF">OCV61_16505</name>
</gene>
<accession>A0ABT2TXJ7</accession>
<sequence length="205" mass="23413">MEKKYNIIYADPPWRYDMNRGQGAAENHYPTMSIQEICRLPVAELAAKDCALFLWVTFPQLQDAMKLFEAWGFTYKTLGFAWVKQNKSGKGFFFGMGYWTRSNVEICLLGIKGHPKRISKSISQLIISPLEQHSKKPDEVRKRIVELFGELPRIELFARQKTSGWDVWGNEVEGSASSRILENAGKGDGNRGICISTQRFDKGKK</sequence>
<evidence type="ECO:0000256" key="1">
    <source>
        <dbReference type="ARBA" id="ARBA00022603"/>
    </source>
</evidence>
<keyword evidence="2" id="KW-0808">Transferase</keyword>
<dbReference type="PROSITE" id="PS51143">
    <property type="entry name" value="MT_A70"/>
    <property type="match status" value="1"/>
</dbReference>
<dbReference type="InterPro" id="IPR007757">
    <property type="entry name" value="MT-A70-like"/>
</dbReference>
<dbReference type="RefSeq" id="WP_158422716.1">
    <property type="nucleotide sequence ID" value="NZ_JAOQJL010000046.1"/>
</dbReference>
<reference evidence="5 6" key="1">
    <citation type="journal article" date="2021" name="ISME Commun">
        <title>Automated analysis of genomic sequences facilitates high-throughput and comprehensive description of bacteria.</title>
        <authorList>
            <person name="Hitch T.C.A."/>
        </authorList>
    </citation>
    <scope>NUCLEOTIDE SEQUENCE [LARGE SCALE GENOMIC DNA]</scope>
    <source>
        <strain evidence="5 6">Sanger_23</strain>
    </source>
</reference>
<organism evidence="5 6">
    <name type="scientific">Blautia ammoniilytica</name>
    <dbReference type="NCBI Taxonomy" id="2981782"/>
    <lineage>
        <taxon>Bacteria</taxon>
        <taxon>Bacillati</taxon>
        <taxon>Bacillota</taxon>
        <taxon>Clostridia</taxon>
        <taxon>Lachnospirales</taxon>
        <taxon>Lachnospiraceae</taxon>
        <taxon>Blautia</taxon>
    </lineage>
</organism>
<name>A0ABT2TXJ7_9FIRM</name>
<dbReference type="PROSITE" id="PS00092">
    <property type="entry name" value="N6_MTASE"/>
    <property type="match status" value="1"/>
</dbReference>
<dbReference type="InterPro" id="IPR029063">
    <property type="entry name" value="SAM-dependent_MTases_sf"/>
</dbReference>
<dbReference type="GO" id="GO:0032259">
    <property type="term" value="P:methylation"/>
    <property type="evidence" value="ECO:0007669"/>
    <property type="project" value="UniProtKB-KW"/>
</dbReference>
<proteinExistence type="inferred from homology"/>
<dbReference type="GO" id="GO:0008168">
    <property type="term" value="F:methyltransferase activity"/>
    <property type="evidence" value="ECO:0007669"/>
    <property type="project" value="UniProtKB-KW"/>
</dbReference>
<comment type="similarity">
    <text evidence="4">Belongs to the MT-A70-like family.</text>
</comment>
<dbReference type="PANTHER" id="PTHR12829:SF7">
    <property type="entry name" value="N6-ADENOSINE-METHYLTRANSFERASE CATALYTIC SUBUNIT"/>
    <property type="match status" value="1"/>
</dbReference>
<evidence type="ECO:0000313" key="6">
    <source>
        <dbReference type="Proteomes" id="UP001652409"/>
    </source>
</evidence>
<dbReference type="SUPFAM" id="SSF53335">
    <property type="entry name" value="S-adenosyl-L-methionine-dependent methyltransferases"/>
    <property type="match status" value="1"/>
</dbReference>
<evidence type="ECO:0000256" key="4">
    <source>
        <dbReference type="PROSITE-ProRule" id="PRU00489"/>
    </source>
</evidence>
<evidence type="ECO:0000313" key="5">
    <source>
        <dbReference type="EMBL" id="MCU6766973.1"/>
    </source>
</evidence>
<keyword evidence="3" id="KW-0949">S-adenosyl-L-methionine</keyword>
<evidence type="ECO:0000256" key="2">
    <source>
        <dbReference type="ARBA" id="ARBA00022679"/>
    </source>
</evidence>
<keyword evidence="1 5" id="KW-0489">Methyltransferase</keyword>
<keyword evidence="6" id="KW-1185">Reference proteome</keyword>
<dbReference type="Proteomes" id="UP001652409">
    <property type="component" value="Unassembled WGS sequence"/>
</dbReference>
<protein>
    <submittedName>
        <fullName evidence="5">MT-A70 family methyltransferase</fullName>
    </submittedName>
</protein>